<reference evidence="1" key="1">
    <citation type="submission" date="2021-10" db="EMBL/GenBank/DDBJ databases">
        <title>De novo Genome Assembly of Clathrus columnatus (Basidiomycota, Fungi) Using Illumina and Nanopore Sequence Data.</title>
        <authorList>
            <person name="Ogiso-Tanaka E."/>
            <person name="Itagaki H."/>
            <person name="Hosoya T."/>
            <person name="Hosaka K."/>
        </authorList>
    </citation>
    <scope>NUCLEOTIDE SEQUENCE</scope>
    <source>
        <strain evidence="1">MO-923</strain>
    </source>
</reference>
<evidence type="ECO:0000313" key="1">
    <source>
        <dbReference type="EMBL" id="GJJ07555.1"/>
    </source>
</evidence>
<dbReference type="AlphaFoldDB" id="A0AAV5A6L6"/>
<dbReference type="EMBL" id="BPWL01000002">
    <property type="protein sequence ID" value="GJJ07555.1"/>
    <property type="molecule type" value="Genomic_DNA"/>
</dbReference>
<protein>
    <submittedName>
        <fullName evidence="1">Uncharacterized protein</fullName>
    </submittedName>
</protein>
<proteinExistence type="predicted"/>
<accession>A0AAV5A6L6</accession>
<organism evidence="1 2">
    <name type="scientific">Clathrus columnatus</name>
    <dbReference type="NCBI Taxonomy" id="1419009"/>
    <lineage>
        <taxon>Eukaryota</taxon>
        <taxon>Fungi</taxon>
        <taxon>Dikarya</taxon>
        <taxon>Basidiomycota</taxon>
        <taxon>Agaricomycotina</taxon>
        <taxon>Agaricomycetes</taxon>
        <taxon>Phallomycetidae</taxon>
        <taxon>Phallales</taxon>
        <taxon>Clathraceae</taxon>
        <taxon>Clathrus</taxon>
    </lineage>
</organism>
<evidence type="ECO:0000313" key="2">
    <source>
        <dbReference type="Proteomes" id="UP001050691"/>
    </source>
</evidence>
<name>A0AAV5A6L6_9AGAM</name>
<gene>
    <name evidence="1" type="ORF">Clacol_001757</name>
</gene>
<dbReference type="Proteomes" id="UP001050691">
    <property type="component" value="Unassembled WGS sequence"/>
</dbReference>
<keyword evidence="2" id="KW-1185">Reference proteome</keyword>
<sequence length="73" mass="8400">MNELKDEEMESYLEFCERALLTQKKVDKSAVPEPYSTVLGVSSRLVGIGLEEMGAVVERFEKRLVRFYGRDPE</sequence>
<comment type="caution">
    <text evidence="1">The sequence shown here is derived from an EMBL/GenBank/DDBJ whole genome shotgun (WGS) entry which is preliminary data.</text>
</comment>